<reference evidence="2" key="2">
    <citation type="submission" date="2012-08" db="EMBL/GenBank/DDBJ databases">
        <title>Whole-genome sequence of Nocardiopsis alba strain ATCC BAA-2165 associated with honeybees.</title>
        <authorList>
            <person name="Qiao J."/>
            <person name="Chen L."/>
            <person name="Li Y."/>
            <person name="Wang J."/>
            <person name="Zhang W."/>
            <person name="Chen S."/>
        </authorList>
    </citation>
    <scope>NUCLEOTIDE SEQUENCE [LARGE SCALE GENOMIC DNA]</scope>
    <source>
        <strain evidence="2">ATCC BAA-2165 / BE74</strain>
    </source>
</reference>
<organism evidence="1 2">
    <name type="scientific">Nocardiopsis alba (strain ATCC BAA-2165 / BE74)</name>
    <dbReference type="NCBI Taxonomy" id="1205910"/>
    <lineage>
        <taxon>Bacteria</taxon>
        <taxon>Bacillati</taxon>
        <taxon>Actinomycetota</taxon>
        <taxon>Actinomycetes</taxon>
        <taxon>Streptosporangiales</taxon>
        <taxon>Nocardiopsidaceae</taxon>
        <taxon>Nocardiopsis</taxon>
    </lineage>
</organism>
<dbReference type="EMBL" id="CP003788">
    <property type="protein sequence ID" value="AFR06672.1"/>
    <property type="molecule type" value="Genomic_DNA"/>
</dbReference>
<dbReference type="Proteomes" id="UP000003779">
    <property type="component" value="Chromosome"/>
</dbReference>
<dbReference type="PATRIC" id="fig|1205910.3.peg.823"/>
<protein>
    <submittedName>
        <fullName evidence="1">Uncharacterized protein</fullName>
    </submittedName>
</protein>
<dbReference type="KEGG" id="nal:B005_0872"/>
<dbReference type="HOGENOM" id="CLU_3293149_0_0_11"/>
<dbReference type="STRING" id="1205910.B005_0872"/>
<evidence type="ECO:0000313" key="1">
    <source>
        <dbReference type="EMBL" id="AFR06672.1"/>
    </source>
</evidence>
<sequence length="40" mass="4162">MVCEAEDGVPGPDTPIVVSPRTFDVRTSEYAHAGARAMAG</sequence>
<name>J7L890_NOCAA</name>
<proteinExistence type="predicted"/>
<gene>
    <name evidence="1" type="ordered locus">B005_0872</name>
</gene>
<dbReference type="AlphaFoldDB" id="J7L890"/>
<reference evidence="1 2" key="1">
    <citation type="journal article" date="2012" name="J. Bacteriol.">
        <title>Whole-Genome Sequence of Nocardiopsis alba Strain ATCC BAA-2165, Associated with Honeybees.</title>
        <authorList>
            <person name="Qiao J."/>
            <person name="Chen L."/>
            <person name="Li Y."/>
            <person name="Wang J."/>
            <person name="Zhang W."/>
            <person name="Chen S."/>
        </authorList>
    </citation>
    <scope>NUCLEOTIDE SEQUENCE [LARGE SCALE GENOMIC DNA]</scope>
    <source>
        <strain evidence="2">ATCC BAA-2165 / BE74</strain>
    </source>
</reference>
<accession>J7L890</accession>
<evidence type="ECO:0000313" key="2">
    <source>
        <dbReference type="Proteomes" id="UP000003779"/>
    </source>
</evidence>